<reference evidence="1 2" key="1">
    <citation type="submission" date="2016-06" db="EMBL/GenBank/DDBJ databases">
        <title>Genome sequence of endosymbiont of Candidatus Endolucinida thiodiazotropha.</title>
        <authorList>
            <person name="Poehlein A."/>
            <person name="Koenig S."/>
            <person name="Heiden S.E."/>
            <person name="Thuermer A."/>
            <person name="Voget S."/>
            <person name="Daniel R."/>
            <person name="Markert S."/>
            <person name="Gros O."/>
            <person name="Schweder T."/>
        </authorList>
    </citation>
    <scope>NUCLEOTIDE SEQUENCE [LARGE SCALE GENOMIC DNA]</scope>
    <source>
        <strain evidence="1 2">COS</strain>
    </source>
</reference>
<proteinExistence type="predicted"/>
<dbReference type="Proteomes" id="UP000094769">
    <property type="component" value="Unassembled WGS sequence"/>
</dbReference>
<evidence type="ECO:0000313" key="1">
    <source>
        <dbReference type="EMBL" id="ODJ86494.1"/>
    </source>
</evidence>
<name>A0A7Z0VJW5_9GAMM</name>
<protein>
    <recommendedName>
        <fullName evidence="3">DUF3108 domain-containing protein</fullName>
    </recommendedName>
</protein>
<dbReference type="EMBL" id="MARB01000021">
    <property type="protein sequence ID" value="ODJ86494.1"/>
    <property type="molecule type" value="Genomic_DNA"/>
</dbReference>
<dbReference type="OrthoDB" id="7068353at2"/>
<dbReference type="RefSeq" id="WP_069126939.1">
    <property type="nucleotide sequence ID" value="NZ_MARB01000021.1"/>
</dbReference>
<keyword evidence="2" id="KW-1185">Reference proteome</keyword>
<accession>A0A7Z0VJW5</accession>
<dbReference type="Pfam" id="PF11306">
    <property type="entry name" value="DUF3108"/>
    <property type="match status" value="1"/>
</dbReference>
<sequence>MIVRIEALILLLGLILAGSSVAAKAPVLGEYLEYTLKFRGVVTGFVELDIAKMTMAVERKMGHVDDNPAYVTNLQLTTEPYRKAEMLYPVRLTYRSWLDAHKLHPLVAVKSLKTREHKEALMWFDHTQGEAYNYQSGKSDNEEAGKPPVGLKQITELPDEQWERLLQTHRVAFDGSEALDYISFLHRLRGMPLKPGTQLDFSTFNGEKLNAYHIKVGQERLVRAGWNRPAFKVRLWEIDPESGKKDNKVDLWLSDDEERLLLRFYAERAFGAMEGILDTGRPLDGEDAGFSEATRSSLETYLGF</sequence>
<evidence type="ECO:0008006" key="3">
    <source>
        <dbReference type="Google" id="ProtNLM"/>
    </source>
</evidence>
<dbReference type="InterPro" id="IPR021457">
    <property type="entry name" value="DUF3108"/>
</dbReference>
<organism evidence="1 2">
    <name type="scientific">Candidatus Thiodiazotropha endolucinida</name>
    <dbReference type="NCBI Taxonomy" id="1655433"/>
    <lineage>
        <taxon>Bacteria</taxon>
        <taxon>Pseudomonadati</taxon>
        <taxon>Pseudomonadota</taxon>
        <taxon>Gammaproteobacteria</taxon>
        <taxon>Chromatiales</taxon>
        <taxon>Sedimenticolaceae</taxon>
        <taxon>Candidatus Thiodiazotropha</taxon>
    </lineage>
</organism>
<dbReference type="AlphaFoldDB" id="A0A7Z0VJW5"/>
<evidence type="ECO:0000313" key="2">
    <source>
        <dbReference type="Proteomes" id="UP000094769"/>
    </source>
</evidence>
<gene>
    <name evidence="1" type="ORF">CODIS_32780</name>
</gene>
<comment type="caution">
    <text evidence="1">The sequence shown here is derived from an EMBL/GenBank/DDBJ whole genome shotgun (WGS) entry which is preliminary data.</text>
</comment>